<keyword evidence="18" id="KW-1185">Reference proteome</keyword>
<dbReference type="GO" id="GO:0016132">
    <property type="term" value="P:brassinosteroid biosynthetic process"/>
    <property type="evidence" value="ECO:0007669"/>
    <property type="project" value="TreeGrafter"/>
</dbReference>
<sequence>MVSLPTLLLLIAAFAAAMFLRRALNRRKFRLPPGSYGLPFIGETLQLISAYKSSNPEPFMDERVRRYGSIFTTHVFGEPTVFSADPELNRFILQNEGKLLDCSYPGSISNLLGKHSLLLMKGALHKRMHSLTMSFANSSIIKDHLLHHIDRLIGLNLDTWSDRVTLMDQAKKITFELTVKQLMSFDPDEWTESLRKEYVLVIEGFFTLPLPLFSTTYRRAIKARTKVAEALTLVVRQRREEYNEGKEKKSDMLGALLASGDHFSDEQIVDFLLALLVAGYETTSTIMTLAVKFLTETPLALAQLKEEHDQIRARSDPGAPLEWTDYKSMVFTQCVVNETLRVANIIGGIFRRATTDINIKGYTIPKGWKVFASFRAVHLNPEYYKDARTFNPWRWQSNSSEAANPGNVYTPFGGGPRLCPGYELARVVLSVFLHRIVTRFSWVPAEEDKLVFFPTTRTQKRYPIIVKHRSANHV</sequence>
<evidence type="ECO:0000256" key="14">
    <source>
        <dbReference type="ARBA" id="ARBA00060577"/>
    </source>
</evidence>
<evidence type="ECO:0000256" key="15">
    <source>
        <dbReference type="PIRSR" id="PIRSR602401-1"/>
    </source>
</evidence>
<dbReference type="InterPro" id="IPR001128">
    <property type="entry name" value="Cyt_P450"/>
</dbReference>
<dbReference type="OMA" id="IEPCEWT"/>
<evidence type="ECO:0000256" key="1">
    <source>
        <dbReference type="ARBA" id="ARBA00001971"/>
    </source>
</evidence>
<dbReference type="PROSITE" id="PS00086">
    <property type="entry name" value="CYTOCHROME_P450"/>
    <property type="match status" value="1"/>
</dbReference>
<dbReference type="Proteomes" id="UP000000226">
    <property type="component" value="Chromosome 1"/>
</dbReference>
<comment type="cofactor">
    <cofactor evidence="1 15">
        <name>heme</name>
        <dbReference type="ChEBI" id="CHEBI:30413"/>
    </cofactor>
</comment>
<proteinExistence type="inferred from homology"/>
<comment type="pathway">
    <text evidence="3">Hormone biosynthesis.</text>
</comment>
<dbReference type="PRINTS" id="PR00385">
    <property type="entry name" value="P450"/>
</dbReference>
<protein>
    <recommendedName>
        <fullName evidence="19">Cytochrome P450 90A1</fullName>
    </recommendedName>
</protein>
<dbReference type="GO" id="GO:0016125">
    <property type="term" value="P:sterol metabolic process"/>
    <property type="evidence" value="ECO:0007669"/>
    <property type="project" value="TreeGrafter"/>
</dbReference>
<dbReference type="GO" id="GO:0010268">
    <property type="term" value="P:brassinosteroid homeostasis"/>
    <property type="evidence" value="ECO:0007669"/>
    <property type="project" value="TreeGrafter"/>
</dbReference>
<keyword evidence="5 15" id="KW-0349">Heme</keyword>
<dbReference type="PRINTS" id="PR00463">
    <property type="entry name" value="EP450I"/>
</dbReference>
<keyword evidence="9 16" id="KW-0560">Oxidoreductase</keyword>
<evidence type="ECO:0000256" key="10">
    <source>
        <dbReference type="ARBA" id="ARBA00023004"/>
    </source>
</evidence>
<evidence type="ECO:0000256" key="2">
    <source>
        <dbReference type="ARBA" id="ARBA00004167"/>
    </source>
</evidence>
<dbReference type="InterPro" id="IPR002401">
    <property type="entry name" value="Cyt_P450_E_grp-I"/>
</dbReference>
<dbReference type="OrthoDB" id="3945418at2759"/>
<dbReference type="eggNOG" id="KOG0157">
    <property type="taxonomic scope" value="Eukaryota"/>
</dbReference>
<reference evidence="18" key="1">
    <citation type="journal article" date="2014" name="Nat. Genet.">
        <title>A reference genome for common bean and genome-wide analysis of dual domestications.</title>
        <authorList>
            <person name="Schmutz J."/>
            <person name="McClean P.E."/>
            <person name="Mamidi S."/>
            <person name="Wu G.A."/>
            <person name="Cannon S.B."/>
            <person name="Grimwood J."/>
            <person name="Jenkins J."/>
            <person name="Shu S."/>
            <person name="Song Q."/>
            <person name="Chavarro C."/>
            <person name="Torres-Torres M."/>
            <person name="Geffroy V."/>
            <person name="Moghaddam S.M."/>
            <person name="Gao D."/>
            <person name="Abernathy B."/>
            <person name="Barry K."/>
            <person name="Blair M."/>
            <person name="Brick M.A."/>
            <person name="Chovatia M."/>
            <person name="Gepts P."/>
            <person name="Goodstein D.M."/>
            <person name="Gonzales M."/>
            <person name="Hellsten U."/>
            <person name="Hyten D.L."/>
            <person name="Jia G."/>
            <person name="Kelly J.D."/>
            <person name="Kudrna D."/>
            <person name="Lee R."/>
            <person name="Richard M.M."/>
            <person name="Miklas P.N."/>
            <person name="Osorno J.M."/>
            <person name="Rodrigues J."/>
            <person name="Thareau V."/>
            <person name="Urrea C.A."/>
            <person name="Wang M."/>
            <person name="Yu Y."/>
            <person name="Zhang M."/>
            <person name="Wing R.A."/>
            <person name="Cregan P.B."/>
            <person name="Rokhsar D.S."/>
            <person name="Jackson S.A."/>
        </authorList>
    </citation>
    <scope>NUCLEOTIDE SEQUENCE [LARGE SCALE GENOMIC DNA]</scope>
    <source>
        <strain evidence="18">cv. G19833</strain>
    </source>
</reference>
<dbReference type="PhylomeDB" id="V7CZC6"/>
<evidence type="ECO:0000256" key="3">
    <source>
        <dbReference type="ARBA" id="ARBA00004972"/>
    </source>
</evidence>
<evidence type="ECO:0000256" key="9">
    <source>
        <dbReference type="ARBA" id="ARBA00023002"/>
    </source>
</evidence>
<accession>V7CZC6</accession>
<evidence type="ECO:0008006" key="19">
    <source>
        <dbReference type="Google" id="ProtNLM"/>
    </source>
</evidence>
<dbReference type="GO" id="GO:0004497">
    <property type="term" value="F:monooxygenase activity"/>
    <property type="evidence" value="ECO:0007669"/>
    <property type="project" value="UniProtKB-KW"/>
</dbReference>
<feature type="binding site" description="axial binding residue" evidence="15">
    <location>
        <position position="419"/>
    </location>
    <ligand>
        <name>heme</name>
        <dbReference type="ChEBI" id="CHEBI:30413"/>
    </ligand>
    <ligandPart>
        <name>Fe</name>
        <dbReference type="ChEBI" id="CHEBI:18248"/>
    </ligandPart>
</feature>
<organism evidence="17 18">
    <name type="scientific">Phaseolus vulgaris</name>
    <name type="common">Kidney bean</name>
    <name type="synonym">French bean</name>
    <dbReference type="NCBI Taxonomy" id="3885"/>
    <lineage>
        <taxon>Eukaryota</taxon>
        <taxon>Viridiplantae</taxon>
        <taxon>Streptophyta</taxon>
        <taxon>Embryophyta</taxon>
        <taxon>Tracheophyta</taxon>
        <taxon>Spermatophyta</taxon>
        <taxon>Magnoliopsida</taxon>
        <taxon>eudicotyledons</taxon>
        <taxon>Gunneridae</taxon>
        <taxon>Pentapetalae</taxon>
        <taxon>rosids</taxon>
        <taxon>fabids</taxon>
        <taxon>Fabales</taxon>
        <taxon>Fabaceae</taxon>
        <taxon>Papilionoideae</taxon>
        <taxon>50 kb inversion clade</taxon>
        <taxon>NPAAA clade</taxon>
        <taxon>indigoferoid/millettioid clade</taxon>
        <taxon>Phaseoleae</taxon>
        <taxon>Phaseolus</taxon>
    </lineage>
</organism>
<evidence type="ECO:0000256" key="13">
    <source>
        <dbReference type="ARBA" id="ARBA00037910"/>
    </source>
</evidence>
<evidence type="ECO:0000256" key="6">
    <source>
        <dbReference type="ARBA" id="ARBA00022692"/>
    </source>
</evidence>
<gene>
    <name evidence="17" type="ORF">PHAVU_001G242200g</name>
</gene>
<dbReference type="SMR" id="V7CZC6"/>
<dbReference type="GO" id="GO:0016020">
    <property type="term" value="C:membrane"/>
    <property type="evidence" value="ECO:0007669"/>
    <property type="project" value="UniProtKB-SubCell"/>
</dbReference>
<keyword evidence="12" id="KW-0472">Membrane</keyword>
<dbReference type="FunFam" id="1.10.630.10:FF:000046">
    <property type="entry name" value="Cytochrome P450 90A1"/>
    <property type="match status" value="1"/>
</dbReference>
<comment type="subcellular location">
    <subcellularLocation>
        <location evidence="2">Membrane</location>
        <topology evidence="2">Single-pass membrane protein</topology>
    </subcellularLocation>
</comment>
<name>V7CZC6_PHAVU</name>
<keyword evidence="11 16" id="KW-0503">Monooxygenase</keyword>
<dbReference type="Gene3D" id="1.10.630.10">
    <property type="entry name" value="Cytochrome P450"/>
    <property type="match status" value="1"/>
</dbReference>
<dbReference type="Pfam" id="PF00067">
    <property type="entry name" value="p450"/>
    <property type="match status" value="1"/>
</dbReference>
<evidence type="ECO:0000256" key="12">
    <source>
        <dbReference type="ARBA" id="ARBA00023136"/>
    </source>
</evidence>
<dbReference type="InterPro" id="IPR017972">
    <property type="entry name" value="Cyt_P450_CS"/>
</dbReference>
<comment type="similarity">
    <text evidence="4 16">Belongs to the cytochrome P450 family.</text>
</comment>
<dbReference type="Gramene" id="ESW35527">
    <property type="protein sequence ID" value="ESW35527"/>
    <property type="gene ID" value="PHAVU_001G242200g"/>
</dbReference>
<dbReference type="PANTHER" id="PTHR24286:SF44">
    <property type="entry name" value="3BETA,22ALPHA-DIHYDROXYSTEROID 3-DEHYDROGENASE"/>
    <property type="match status" value="1"/>
</dbReference>
<dbReference type="EMBL" id="CM002288">
    <property type="protein sequence ID" value="ESW35527.1"/>
    <property type="molecule type" value="Genomic_DNA"/>
</dbReference>
<keyword evidence="7 15" id="KW-0479">Metal-binding</keyword>
<evidence type="ECO:0000256" key="11">
    <source>
        <dbReference type="ARBA" id="ARBA00023033"/>
    </source>
</evidence>
<dbReference type="GO" id="GO:0016705">
    <property type="term" value="F:oxidoreductase activity, acting on paired donors, with incorporation or reduction of molecular oxygen"/>
    <property type="evidence" value="ECO:0007669"/>
    <property type="project" value="InterPro"/>
</dbReference>
<dbReference type="SUPFAM" id="SSF48264">
    <property type="entry name" value="Cytochrome P450"/>
    <property type="match status" value="1"/>
</dbReference>
<dbReference type="GO" id="GO:0005506">
    <property type="term" value="F:iron ion binding"/>
    <property type="evidence" value="ECO:0007669"/>
    <property type="project" value="InterPro"/>
</dbReference>
<dbReference type="CDD" id="cd11043">
    <property type="entry name" value="CYP90-like"/>
    <property type="match status" value="1"/>
</dbReference>
<evidence type="ECO:0000256" key="16">
    <source>
        <dbReference type="RuleBase" id="RU000461"/>
    </source>
</evidence>
<keyword evidence="8" id="KW-1133">Transmembrane helix</keyword>
<evidence type="ECO:0000256" key="5">
    <source>
        <dbReference type="ARBA" id="ARBA00022617"/>
    </source>
</evidence>
<dbReference type="InterPro" id="IPR036396">
    <property type="entry name" value="Cyt_P450_sf"/>
</dbReference>
<evidence type="ECO:0000313" key="17">
    <source>
        <dbReference type="EMBL" id="ESW35527.1"/>
    </source>
</evidence>
<dbReference type="AlphaFoldDB" id="V7CZC6"/>
<evidence type="ECO:0000256" key="8">
    <source>
        <dbReference type="ARBA" id="ARBA00022989"/>
    </source>
</evidence>
<dbReference type="STRING" id="3885.V7CZC6"/>
<keyword evidence="6" id="KW-0812">Transmembrane</keyword>
<comment type="pathway">
    <text evidence="14">Steroid biosynthesis.</text>
</comment>
<dbReference type="GO" id="GO:0020037">
    <property type="term" value="F:heme binding"/>
    <property type="evidence" value="ECO:0007669"/>
    <property type="project" value="InterPro"/>
</dbReference>
<evidence type="ECO:0000313" key="18">
    <source>
        <dbReference type="Proteomes" id="UP000000226"/>
    </source>
</evidence>
<keyword evidence="10 15" id="KW-0408">Iron</keyword>
<comment type="pathway">
    <text evidence="13">Plant hormone biosynthesis; brassinosteroid biosynthesis.</text>
</comment>
<evidence type="ECO:0000256" key="4">
    <source>
        <dbReference type="ARBA" id="ARBA00010617"/>
    </source>
</evidence>
<dbReference type="PANTHER" id="PTHR24286">
    <property type="entry name" value="CYTOCHROME P450 26"/>
    <property type="match status" value="1"/>
</dbReference>
<evidence type="ECO:0000256" key="7">
    <source>
        <dbReference type="ARBA" id="ARBA00022723"/>
    </source>
</evidence>